<comment type="caution">
    <text evidence="2">The sequence shown here is derived from an EMBL/GenBank/DDBJ whole genome shotgun (WGS) entry which is preliminary data.</text>
</comment>
<sequence length="353" mass="38821">VVSTMAMEPRNVTALCGTSVCFNCSSNEDWDAKVWQMNRRSLLAVCVEHSPLGCNDDVCVVNHTTWAGSVWEFVLSSPEFTPAVQEVACELLPSMDKRKTADLFVKEKGTVMILDGNVSAQQGALLTLQFQGEGWHPVPTVALTITSTSVESSGFNTSSVQDCTGLLNFTSVLSVRVEGCSWVERLVCVSALPTPRRSIASVCTEPPEHDSAVVIVVAVTVCTIALLALLTLLFFCMRSHVVWRTRTLGRTQEETTEGNGNLGYRHESEWGCISVSRFWASVAYGRWRACWQQSEGKKSLLYYSGHFGTGAVRLVPDISYITSHEPIVESGTEYLSIQRRGLTLPQELQPRAC</sequence>
<dbReference type="Proteomes" id="UP001239994">
    <property type="component" value="Unassembled WGS sequence"/>
</dbReference>
<evidence type="ECO:0000313" key="2">
    <source>
        <dbReference type="EMBL" id="KAK1790249.1"/>
    </source>
</evidence>
<accession>A0AAD9DRP0</accession>
<reference evidence="2" key="1">
    <citation type="submission" date="2023-03" db="EMBL/GenBank/DDBJ databases">
        <title>Electrophorus voltai genome.</title>
        <authorList>
            <person name="Bian C."/>
        </authorList>
    </citation>
    <scope>NUCLEOTIDE SEQUENCE</scope>
    <source>
        <strain evidence="2">CB-2022</strain>
        <tissue evidence="2">Muscle</tissue>
    </source>
</reference>
<keyword evidence="1" id="KW-1133">Transmembrane helix</keyword>
<dbReference type="EMBL" id="JAROKS010000021">
    <property type="protein sequence ID" value="KAK1790249.1"/>
    <property type="molecule type" value="Genomic_DNA"/>
</dbReference>
<protein>
    <submittedName>
        <fullName evidence="2">Uncharacterized protein</fullName>
    </submittedName>
</protein>
<evidence type="ECO:0000313" key="3">
    <source>
        <dbReference type="Proteomes" id="UP001239994"/>
    </source>
</evidence>
<dbReference type="AlphaFoldDB" id="A0AAD9DRP0"/>
<feature type="non-terminal residue" evidence="2">
    <location>
        <position position="353"/>
    </location>
</feature>
<keyword evidence="1" id="KW-0472">Membrane</keyword>
<evidence type="ECO:0000256" key="1">
    <source>
        <dbReference type="SAM" id="Phobius"/>
    </source>
</evidence>
<keyword evidence="3" id="KW-1185">Reference proteome</keyword>
<name>A0AAD9DRP0_9TELE</name>
<organism evidence="2 3">
    <name type="scientific">Electrophorus voltai</name>
    <dbReference type="NCBI Taxonomy" id="2609070"/>
    <lineage>
        <taxon>Eukaryota</taxon>
        <taxon>Metazoa</taxon>
        <taxon>Chordata</taxon>
        <taxon>Craniata</taxon>
        <taxon>Vertebrata</taxon>
        <taxon>Euteleostomi</taxon>
        <taxon>Actinopterygii</taxon>
        <taxon>Neopterygii</taxon>
        <taxon>Teleostei</taxon>
        <taxon>Ostariophysi</taxon>
        <taxon>Gymnotiformes</taxon>
        <taxon>Gymnotoidei</taxon>
        <taxon>Gymnotidae</taxon>
        <taxon>Electrophorus</taxon>
    </lineage>
</organism>
<feature type="transmembrane region" description="Helical" evidence="1">
    <location>
        <begin position="212"/>
        <end position="236"/>
    </location>
</feature>
<dbReference type="PANTHER" id="PTHR44991:SF1">
    <property type="entry name" value="IMMUNOGLOBULIN SUPERFAMILY MEMBER 5"/>
    <property type="match status" value="1"/>
</dbReference>
<dbReference type="PANTHER" id="PTHR44991">
    <property type="entry name" value="IMMUNOGLOBULIN SUPERFAMILY MEMBER 5"/>
    <property type="match status" value="1"/>
</dbReference>
<keyword evidence="1" id="KW-0812">Transmembrane</keyword>
<gene>
    <name evidence="2" type="ORF">P4O66_013979</name>
</gene>
<proteinExistence type="predicted"/>